<dbReference type="RefSeq" id="WP_267849660.1">
    <property type="nucleotide sequence ID" value="NZ_JAPMXC010000011.1"/>
</dbReference>
<dbReference type="PANTHER" id="PTHR30270:SF0">
    <property type="entry name" value="THIAMINE-MONOPHOSPHATE KINASE"/>
    <property type="match status" value="1"/>
</dbReference>
<accession>A0ABT3ZUX6</accession>
<dbReference type="PIRSF" id="PIRSF036540">
    <property type="entry name" value="UCP036540_AIR"/>
    <property type="match status" value="1"/>
</dbReference>
<dbReference type="InterPro" id="IPR010918">
    <property type="entry name" value="PurM-like_C_dom"/>
</dbReference>
<dbReference type="Gene3D" id="3.30.1330.10">
    <property type="entry name" value="PurM-like, N-terminal domain"/>
    <property type="match status" value="1"/>
</dbReference>
<dbReference type="InterPro" id="IPR006283">
    <property type="entry name" value="ThiL-like"/>
</dbReference>
<dbReference type="SUPFAM" id="SSF55326">
    <property type="entry name" value="PurM N-terminal domain-like"/>
    <property type="match status" value="1"/>
</dbReference>
<evidence type="ECO:0000259" key="3">
    <source>
        <dbReference type="Pfam" id="PF02769"/>
    </source>
</evidence>
<dbReference type="InterPro" id="IPR036676">
    <property type="entry name" value="PurM-like_C_sf"/>
</dbReference>
<feature type="domain" description="PurM-like N-terminal" evidence="2">
    <location>
        <begin position="71"/>
        <end position="176"/>
    </location>
</feature>
<sequence>MPAPAFTDAATLAALARQVREARGVAHKRDIAAVVDRLGAGGGYLPGATGDVAGSDGPGHDGAIAPAVPLGDDCAAWADGDGFLLFAIEGFVDAFVAAEPRFAGYCGVMVNVSDIYAMGGRPIAVVDALWSRPGDAAAPILDGLAQAARVYGVPIVGGHSNRRCDREQLSVAILGRATRLLSSFAARPGEHLVAVIDLRGGFHEPFPYWDASSGAPAARLRADLDILPQLAEAGLCRAAKDISMAGIVGTALMFAECSGVGLTIDVDAIPRPPTVPLARWIDLFPSYGFLLAVDDAALPAVLAAFAQRELAAAAIGRFDASRAVRLRAGGAAVATGTAAVAAAAAAAAAVSHAQDADQATVWDFTQDALIGCGPRAGGR</sequence>
<dbReference type="InterPro" id="IPR024030">
    <property type="entry name" value="AIR_synthase-rel_sll0787"/>
</dbReference>
<evidence type="ECO:0000259" key="2">
    <source>
        <dbReference type="Pfam" id="PF00586"/>
    </source>
</evidence>
<evidence type="ECO:0000313" key="5">
    <source>
        <dbReference type="Proteomes" id="UP001082899"/>
    </source>
</evidence>
<evidence type="ECO:0000313" key="4">
    <source>
        <dbReference type="EMBL" id="MCY0389643.1"/>
    </source>
</evidence>
<dbReference type="SUPFAM" id="SSF56042">
    <property type="entry name" value="PurM C-terminal domain-like"/>
    <property type="match status" value="1"/>
</dbReference>
<evidence type="ECO:0000256" key="1">
    <source>
        <dbReference type="ARBA" id="ARBA00022977"/>
    </source>
</evidence>
<dbReference type="PANTHER" id="PTHR30270">
    <property type="entry name" value="THIAMINE-MONOPHOSPHATE KINASE"/>
    <property type="match status" value="1"/>
</dbReference>
<reference evidence="4" key="1">
    <citation type="submission" date="2022-11" db="EMBL/GenBank/DDBJ databases">
        <title>Robbsia betulipollinis sp. nov., isolated from pollen of birch (Betula pendula).</title>
        <authorList>
            <person name="Shi H."/>
            <person name="Ambika Manirajan B."/>
            <person name="Ratering S."/>
            <person name="Geissler-Plaum R."/>
            <person name="Schnell S."/>
        </authorList>
    </citation>
    <scope>NUCLEOTIDE SEQUENCE</scope>
    <source>
        <strain evidence="4">Bb-Pol-6</strain>
    </source>
</reference>
<dbReference type="InterPro" id="IPR011413">
    <property type="entry name" value="UCP036540_AIR"/>
</dbReference>
<comment type="caution">
    <text evidence="4">The sequence shown here is derived from an EMBL/GenBank/DDBJ whole genome shotgun (WGS) entry which is preliminary data.</text>
</comment>
<gene>
    <name evidence="4" type="ORF">OVY01_21075</name>
</gene>
<dbReference type="Gene3D" id="3.90.650.10">
    <property type="entry name" value="PurM-like C-terminal domain"/>
    <property type="match status" value="1"/>
</dbReference>
<dbReference type="Pfam" id="PF02769">
    <property type="entry name" value="AIRS_C"/>
    <property type="match status" value="1"/>
</dbReference>
<dbReference type="Proteomes" id="UP001082899">
    <property type="component" value="Unassembled WGS sequence"/>
</dbReference>
<organism evidence="4 5">
    <name type="scientific">Robbsia betulipollinis</name>
    <dbReference type="NCBI Taxonomy" id="2981849"/>
    <lineage>
        <taxon>Bacteria</taxon>
        <taxon>Pseudomonadati</taxon>
        <taxon>Pseudomonadota</taxon>
        <taxon>Betaproteobacteria</taxon>
        <taxon>Burkholderiales</taxon>
        <taxon>Burkholderiaceae</taxon>
        <taxon>Robbsia</taxon>
    </lineage>
</organism>
<protein>
    <submittedName>
        <fullName evidence="4">Sll0787 family AIR synthase-like protein</fullName>
    </submittedName>
</protein>
<name>A0ABT3ZUX6_9BURK</name>
<keyword evidence="5" id="KW-1185">Reference proteome</keyword>
<feature type="domain" description="PurM-like C-terminal" evidence="3">
    <location>
        <begin position="221"/>
        <end position="326"/>
    </location>
</feature>
<proteinExistence type="predicted"/>
<keyword evidence="1" id="KW-0784">Thiamine biosynthesis</keyword>
<dbReference type="EMBL" id="JAPMXC010000011">
    <property type="protein sequence ID" value="MCY0389643.1"/>
    <property type="molecule type" value="Genomic_DNA"/>
</dbReference>
<dbReference type="InterPro" id="IPR036921">
    <property type="entry name" value="PurM-like_N_sf"/>
</dbReference>
<dbReference type="InterPro" id="IPR016188">
    <property type="entry name" value="PurM-like_N"/>
</dbReference>
<dbReference type="CDD" id="cd02192">
    <property type="entry name" value="PurM-like3"/>
    <property type="match status" value="1"/>
</dbReference>
<dbReference type="Pfam" id="PF00586">
    <property type="entry name" value="AIRS"/>
    <property type="match status" value="1"/>
</dbReference>
<dbReference type="NCBIfam" id="TIGR04049">
    <property type="entry name" value="AIR_rel_sll0787"/>
    <property type="match status" value="1"/>
</dbReference>